<comment type="subcellular location">
    <subcellularLocation>
        <location evidence="1">Membrane</location>
        <topology evidence="1">Single-pass membrane protein</topology>
    </subcellularLocation>
</comment>
<evidence type="ECO:0000256" key="1">
    <source>
        <dbReference type="ARBA" id="ARBA00004167"/>
    </source>
</evidence>
<keyword evidence="3" id="KW-1133">Transmembrane helix</keyword>
<keyword evidence="8" id="KW-1185">Reference proteome</keyword>
<dbReference type="GO" id="GO:0097347">
    <property type="term" value="C:TAM protein secretion complex"/>
    <property type="evidence" value="ECO:0007669"/>
    <property type="project" value="TreeGrafter"/>
</dbReference>
<comment type="caution">
    <text evidence="7">The sequence shown here is derived from an EMBL/GenBank/DDBJ whole genome shotgun (WGS) entry which is preliminary data.</text>
</comment>
<evidence type="ECO:0000256" key="4">
    <source>
        <dbReference type="ARBA" id="ARBA00023136"/>
    </source>
</evidence>
<name>A0A8J7J148_9RHOB</name>
<keyword evidence="5" id="KW-0732">Signal</keyword>
<dbReference type="InterPro" id="IPR007452">
    <property type="entry name" value="TamB_C"/>
</dbReference>
<dbReference type="PANTHER" id="PTHR36985:SF1">
    <property type="entry name" value="TRANSLOCATION AND ASSEMBLY MODULE SUBUNIT TAMB"/>
    <property type="match status" value="1"/>
</dbReference>
<accession>A0A8J7J148</accession>
<evidence type="ECO:0000256" key="2">
    <source>
        <dbReference type="ARBA" id="ARBA00022692"/>
    </source>
</evidence>
<feature type="chain" id="PRO_5035311192" evidence="5">
    <location>
        <begin position="20"/>
        <end position="1333"/>
    </location>
</feature>
<proteinExistence type="predicted"/>
<protein>
    <submittedName>
        <fullName evidence="7">Translocation/assembly module TamB domain-containing protein</fullName>
    </submittedName>
</protein>
<gene>
    <name evidence="7" type="ORF">JF290_07250</name>
</gene>
<evidence type="ECO:0000256" key="5">
    <source>
        <dbReference type="SAM" id="SignalP"/>
    </source>
</evidence>
<dbReference type="Proteomes" id="UP000619079">
    <property type="component" value="Unassembled WGS sequence"/>
</dbReference>
<dbReference type="PANTHER" id="PTHR36985">
    <property type="entry name" value="TRANSLOCATION AND ASSEMBLY MODULE SUBUNIT TAMB"/>
    <property type="match status" value="1"/>
</dbReference>
<dbReference type="EMBL" id="JAELVR010000004">
    <property type="protein sequence ID" value="MBJ6371320.1"/>
    <property type="molecule type" value="Genomic_DNA"/>
</dbReference>
<keyword evidence="4" id="KW-0472">Membrane</keyword>
<organism evidence="7 8">
    <name type="scientific">Sedimentitalea arenosa</name>
    <dbReference type="NCBI Taxonomy" id="2798803"/>
    <lineage>
        <taxon>Bacteria</taxon>
        <taxon>Pseudomonadati</taxon>
        <taxon>Pseudomonadota</taxon>
        <taxon>Alphaproteobacteria</taxon>
        <taxon>Rhodobacterales</taxon>
        <taxon>Paracoccaceae</taxon>
        <taxon>Sedimentitalea</taxon>
    </lineage>
</organism>
<feature type="domain" description="Translocation and assembly module TamB C-terminal" evidence="6">
    <location>
        <begin position="984"/>
        <end position="1333"/>
    </location>
</feature>
<reference evidence="7" key="1">
    <citation type="submission" date="2020-12" db="EMBL/GenBank/DDBJ databases">
        <title>Sedimentitalea sp. nov., isolated from sand in Incheon.</title>
        <authorList>
            <person name="Kim W."/>
        </authorList>
    </citation>
    <scope>NUCLEOTIDE SEQUENCE</scope>
    <source>
        <strain evidence="7">CAU 1593</strain>
    </source>
</reference>
<evidence type="ECO:0000256" key="3">
    <source>
        <dbReference type="ARBA" id="ARBA00022989"/>
    </source>
</evidence>
<evidence type="ECO:0000259" key="6">
    <source>
        <dbReference type="Pfam" id="PF04357"/>
    </source>
</evidence>
<dbReference type="GO" id="GO:0009306">
    <property type="term" value="P:protein secretion"/>
    <property type="evidence" value="ECO:0007669"/>
    <property type="project" value="InterPro"/>
</dbReference>
<keyword evidence="2" id="KW-0812">Transmembrane</keyword>
<evidence type="ECO:0000313" key="7">
    <source>
        <dbReference type="EMBL" id="MBJ6371320.1"/>
    </source>
</evidence>
<dbReference type="GO" id="GO:0005886">
    <property type="term" value="C:plasma membrane"/>
    <property type="evidence" value="ECO:0007669"/>
    <property type="project" value="InterPro"/>
</dbReference>
<dbReference type="RefSeq" id="WP_199024175.1">
    <property type="nucleotide sequence ID" value="NZ_JAELVR010000004.1"/>
</dbReference>
<dbReference type="Pfam" id="PF04357">
    <property type="entry name" value="TamB"/>
    <property type="match status" value="1"/>
</dbReference>
<sequence>MRLLAYLLVAALFAAIAPAAPVSAQDEEEAGGFLVNLLQDNLSGDNRYIRVVGLEGALSGAARIQQITVSDDDGVWLTVNEAVLDWNRLALVRGRFSVNTLSAAEIIVARKPGATEAAEDLPEPEAKPFQLPELPVAVEIGELRVDRIELGEPLIGRAAELAVDGSLSLADGTLSSGLEITRLDKPTDQLDLTAGFANETSVITLDLRLIEAAGGLVSEVLSIPDRPSILLTAQGEGPVTDFTADITLASNDEERLAGQVRLSSVTDPDADDASPPGIGFEADLAGDITPLLAEDYREFFGDGTRLQVQGRSESDGRIAVETFDVRSNAMDLTGGLDISGAGVVERVQLQGRIEPPSGADVVLPIGEPRTTIRSASIDAQLDTSQDNGWTLRLGVDGLGRPDLALARAEITASGTLDQQNSMRLIGQVNAALRGIDLQDPALKQAVGSQVLLDGSFDLQDETALSLQAFRLRGPNYQATVDARIDGLDSGFAVDGTATVRADDLARFSALAGRDLTGAVEASVTGQGSPLAGSFDIDLTATAQDPSIGMEQVDNLIAGTTRLRLDAKRDETGLEIRTFDLAGTALSADAEGTVRSGDLNATFNARLDDLARVVPDVSGPVTLSGDVTQTEAGLTAKVRANGPERSMARLDGSMTPEGDIDVDYDATLAAVERFVPQIVGAIRAEGRASRKGETWQVTSRINGPTGSIAKLDGAMEADGSIEVTYDATVAAVERFVPQIVGAVTARGVATRVDEAWQVTSSVNGPTGSVAQLDGSMDADGTIQVTYDATVAAVERFVPQIVGAVKARGVASRVDQAWEVTSSVNGPTGSTAELQGTMDAQGAIDVTYDASLTRIERFVPEFPGTLTAKGTASRRDTLWTIDTSATGPASVTADVSGTFDQATMEADMTATGQLQVGAANQFIKPNSIRGLARFDLALNGPASPESLSGTITMDNAAVAIPDIRQAVDDLDVRIGLANGSADVSATAQIAAGGQIRVSGPIALAPPFDASIVVDLQRLILTDNVSIDSSADGRITFNGALAGPGAIAGEILIGETNINIATMAGSASAAPIPPMQHVGESAAERATREWAGLIDTSTGETKSGGPVYSLDVRIVTAESIFVRGRGLQAELDGDILVRGTTAQVIPSGQIDLVRGTMAILTRRLNLTRGLVALQGSLVPYMEFVATTSTSQGDATIEIAGPLNAPKVNVYSDPERPSEEALAMLVFGDQFTNLSPLKVAQLAASLAQLSGGGGGVGESAREGLGVDAFDIGTDDTGSAQVGVGKYIADGVYTDVNINTEGNTEVNLNLDLTDNFTVKGSVDNTGETSLGLFFERDY</sequence>
<feature type="signal peptide" evidence="5">
    <location>
        <begin position="1"/>
        <end position="19"/>
    </location>
</feature>
<evidence type="ECO:0000313" key="8">
    <source>
        <dbReference type="Proteomes" id="UP000619079"/>
    </source>
</evidence>